<dbReference type="PROSITE" id="PS50931">
    <property type="entry name" value="HTH_LYSR"/>
    <property type="match status" value="1"/>
</dbReference>
<dbReference type="AlphaFoldDB" id="A0A8J6J2D5"/>
<dbReference type="PANTHER" id="PTHR30346:SF0">
    <property type="entry name" value="HCA OPERON TRANSCRIPTIONAL ACTIVATOR HCAR"/>
    <property type="match status" value="1"/>
</dbReference>
<dbReference type="InterPro" id="IPR036390">
    <property type="entry name" value="WH_DNA-bd_sf"/>
</dbReference>
<dbReference type="GO" id="GO:0003677">
    <property type="term" value="F:DNA binding"/>
    <property type="evidence" value="ECO:0007669"/>
    <property type="project" value="UniProtKB-KW"/>
</dbReference>
<dbReference type="CDD" id="cd05466">
    <property type="entry name" value="PBP2_LTTR_substrate"/>
    <property type="match status" value="1"/>
</dbReference>
<evidence type="ECO:0000259" key="5">
    <source>
        <dbReference type="PROSITE" id="PS50931"/>
    </source>
</evidence>
<comment type="caution">
    <text evidence="6">The sequence shown here is derived from an EMBL/GenBank/DDBJ whole genome shotgun (WGS) entry which is preliminary data.</text>
</comment>
<proteinExistence type="inferred from homology"/>
<dbReference type="Pfam" id="PF03466">
    <property type="entry name" value="LysR_substrate"/>
    <property type="match status" value="1"/>
</dbReference>
<dbReference type="InterPro" id="IPR000847">
    <property type="entry name" value="LysR_HTH_N"/>
</dbReference>
<dbReference type="GO" id="GO:0032993">
    <property type="term" value="C:protein-DNA complex"/>
    <property type="evidence" value="ECO:0007669"/>
    <property type="project" value="TreeGrafter"/>
</dbReference>
<keyword evidence="2" id="KW-0805">Transcription regulation</keyword>
<dbReference type="SUPFAM" id="SSF53850">
    <property type="entry name" value="Periplasmic binding protein-like II"/>
    <property type="match status" value="1"/>
</dbReference>
<dbReference type="SUPFAM" id="SSF46785">
    <property type="entry name" value="Winged helix' DNA-binding domain"/>
    <property type="match status" value="1"/>
</dbReference>
<dbReference type="Gene3D" id="1.10.10.10">
    <property type="entry name" value="Winged helix-like DNA-binding domain superfamily/Winged helix DNA-binding domain"/>
    <property type="match status" value="1"/>
</dbReference>
<name>A0A8J6J2D5_9FIRM</name>
<evidence type="ECO:0000256" key="1">
    <source>
        <dbReference type="ARBA" id="ARBA00009437"/>
    </source>
</evidence>
<comment type="similarity">
    <text evidence="1">Belongs to the LysR transcriptional regulatory family.</text>
</comment>
<dbReference type="Proteomes" id="UP000602260">
    <property type="component" value="Unassembled WGS sequence"/>
</dbReference>
<dbReference type="Pfam" id="PF00126">
    <property type="entry name" value="HTH_1"/>
    <property type="match status" value="1"/>
</dbReference>
<dbReference type="PANTHER" id="PTHR30346">
    <property type="entry name" value="TRANSCRIPTIONAL DUAL REGULATOR HCAR-RELATED"/>
    <property type="match status" value="1"/>
</dbReference>
<dbReference type="RefSeq" id="WP_186877930.1">
    <property type="nucleotide sequence ID" value="NZ_JACOPN010000002.1"/>
</dbReference>
<evidence type="ECO:0000256" key="2">
    <source>
        <dbReference type="ARBA" id="ARBA00023015"/>
    </source>
</evidence>
<keyword evidence="4" id="KW-0804">Transcription</keyword>
<dbReference type="InterPro" id="IPR036388">
    <property type="entry name" value="WH-like_DNA-bd_sf"/>
</dbReference>
<sequence>MELRQLRYFLAVAQELNITRAAERLNMSQPPLSNQIRALEEELGVTLFVRGKRRLTLTEEGSFLLQRAAQLLDLEDKTRQELTTMKDGISGTLCLGTVEGRAPYLCARWIAGFREEFPRVRYSLWNGSSDDVLDRLRRGLADLAVIAAPYDSEHLEGIPVGQEPWVTMIPKDHPLAKLEGNELPLKRLVGCPLIVPSRKSRVEAIREWFGEIGAEPDILCELSNYMDAVALVEQGVGLSIFPQTTYTPNDLLVSKVITQPARKAEYVLVWEREHRLSPLMEAFVDYVRDFLQEDMIHSQRFRTREEEYALPGNTVSL</sequence>
<accession>A0A8J6J2D5</accession>
<evidence type="ECO:0000313" key="7">
    <source>
        <dbReference type="Proteomes" id="UP000602260"/>
    </source>
</evidence>
<evidence type="ECO:0000256" key="4">
    <source>
        <dbReference type="ARBA" id="ARBA00023163"/>
    </source>
</evidence>
<evidence type="ECO:0000256" key="3">
    <source>
        <dbReference type="ARBA" id="ARBA00023125"/>
    </source>
</evidence>
<protein>
    <submittedName>
        <fullName evidence="6">LysR family transcriptional regulator</fullName>
    </submittedName>
</protein>
<reference evidence="6" key="1">
    <citation type="submission" date="2020-08" db="EMBL/GenBank/DDBJ databases">
        <title>Genome public.</title>
        <authorList>
            <person name="Liu C."/>
            <person name="Sun Q."/>
        </authorList>
    </citation>
    <scope>NUCLEOTIDE SEQUENCE</scope>
    <source>
        <strain evidence="6">BX5</strain>
    </source>
</reference>
<dbReference type="PRINTS" id="PR00039">
    <property type="entry name" value="HTHLYSR"/>
</dbReference>
<evidence type="ECO:0000313" key="6">
    <source>
        <dbReference type="EMBL" id="MBC5716499.1"/>
    </source>
</evidence>
<dbReference type="FunFam" id="1.10.10.10:FF:000001">
    <property type="entry name" value="LysR family transcriptional regulator"/>
    <property type="match status" value="1"/>
</dbReference>
<gene>
    <name evidence="6" type="ORF">H8S55_04035</name>
</gene>
<dbReference type="EMBL" id="JACOPN010000002">
    <property type="protein sequence ID" value="MBC5716499.1"/>
    <property type="molecule type" value="Genomic_DNA"/>
</dbReference>
<keyword evidence="7" id="KW-1185">Reference proteome</keyword>
<dbReference type="Gene3D" id="3.40.190.290">
    <property type="match status" value="1"/>
</dbReference>
<keyword evidence="3" id="KW-0238">DNA-binding</keyword>
<dbReference type="GO" id="GO:0003700">
    <property type="term" value="F:DNA-binding transcription factor activity"/>
    <property type="evidence" value="ECO:0007669"/>
    <property type="project" value="InterPro"/>
</dbReference>
<feature type="domain" description="HTH lysR-type" evidence="5">
    <location>
        <begin position="1"/>
        <end position="58"/>
    </location>
</feature>
<organism evidence="6 7">
    <name type="scientific">Flintibacter faecis</name>
    <dbReference type="NCBI Taxonomy" id="2763047"/>
    <lineage>
        <taxon>Bacteria</taxon>
        <taxon>Bacillati</taxon>
        <taxon>Bacillota</taxon>
        <taxon>Clostridia</taxon>
        <taxon>Eubacteriales</taxon>
        <taxon>Flintibacter</taxon>
    </lineage>
</organism>
<dbReference type="InterPro" id="IPR005119">
    <property type="entry name" value="LysR_subst-bd"/>
</dbReference>